<evidence type="ECO:0000313" key="7">
    <source>
        <dbReference type="Proteomes" id="UP000799640"/>
    </source>
</evidence>
<feature type="compositionally biased region" description="Low complexity" evidence="3">
    <location>
        <begin position="13"/>
        <end position="28"/>
    </location>
</feature>
<name>A0A6G1HX73_9PEZI</name>
<dbReference type="Pfam" id="PF06244">
    <property type="entry name" value="Ccdc124"/>
    <property type="match status" value="1"/>
</dbReference>
<dbReference type="InterPro" id="IPR010422">
    <property type="entry name" value="Ccdc124/Oxs1"/>
</dbReference>
<keyword evidence="7" id="KW-1185">Reference proteome</keyword>
<dbReference type="OrthoDB" id="76412at2759"/>
<dbReference type="GO" id="GO:0006366">
    <property type="term" value="P:transcription by RNA polymerase II"/>
    <property type="evidence" value="ECO:0007669"/>
    <property type="project" value="TreeGrafter"/>
</dbReference>
<dbReference type="PANTHER" id="PTHR21680">
    <property type="entry name" value="COILED-COIL DOMAIN-CONTAINING PROTEIN 124"/>
    <property type="match status" value="1"/>
</dbReference>
<evidence type="ECO:0000256" key="3">
    <source>
        <dbReference type="SAM" id="MobiDB-lite"/>
    </source>
</evidence>
<evidence type="ECO:0000256" key="1">
    <source>
        <dbReference type="ARBA" id="ARBA00008296"/>
    </source>
</evidence>
<feature type="region of interest" description="Disordered" evidence="3">
    <location>
        <begin position="1"/>
        <end position="96"/>
    </location>
</feature>
<dbReference type="PANTHER" id="PTHR21680:SF0">
    <property type="entry name" value="COILED-COIL DOMAIN-CONTAINING PROTEIN 124"/>
    <property type="match status" value="1"/>
</dbReference>
<feature type="compositionally biased region" description="Basic and acidic residues" evidence="3">
    <location>
        <begin position="1"/>
        <end position="12"/>
    </location>
</feature>
<evidence type="ECO:0000313" key="6">
    <source>
        <dbReference type="EMBL" id="KAF2400466.1"/>
    </source>
</evidence>
<dbReference type="GO" id="GO:0003713">
    <property type="term" value="F:transcription coactivator activity"/>
    <property type="evidence" value="ECO:0007669"/>
    <property type="project" value="TreeGrafter"/>
</dbReference>
<keyword evidence="2" id="KW-0175">Coiled coil</keyword>
<protein>
    <submittedName>
        <fullName evidence="6">DUF1014-domain-containing protein</fullName>
    </submittedName>
</protein>
<proteinExistence type="inferred from homology"/>
<gene>
    <name evidence="6" type="ORF">EJ06DRAFT_521928</name>
</gene>
<feature type="compositionally biased region" description="Basic and acidic residues" evidence="3">
    <location>
        <begin position="29"/>
        <end position="70"/>
    </location>
</feature>
<dbReference type="InterPro" id="IPR054414">
    <property type="entry name" value="Ccdc124/Oxs1_C"/>
</dbReference>
<evidence type="ECO:0000259" key="5">
    <source>
        <dbReference type="Pfam" id="PF22048"/>
    </source>
</evidence>
<sequence length="226" mass="24565">MAGKKTAGENSKKASGQARKAEAAAAKVASKDREVGTREEAEWNKGAKDTSKKEAAAAKAAEAARKKAEKAALAAEEEASLPSKPKGNAKVAVKKNQNRGLDLAQLDAPEASGKSAATSLNATGIDNALDALSLTGSANDSVDRHPERRFPAAYKAYEERRLEEMKDEKGLRRQQRIELIRKEFEKHPDNPYNQVAGRFNSTKDELAQLREVERLKVERRLAGDVS</sequence>
<feature type="domain" description="LSO1/LSO2" evidence="5">
    <location>
        <begin position="11"/>
        <end position="78"/>
    </location>
</feature>
<dbReference type="EMBL" id="ML996695">
    <property type="protein sequence ID" value="KAF2400466.1"/>
    <property type="molecule type" value="Genomic_DNA"/>
</dbReference>
<organism evidence="6 7">
    <name type="scientific">Trichodelitschia bisporula</name>
    <dbReference type="NCBI Taxonomy" id="703511"/>
    <lineage>
        <taxon>Eukaryota</taxon>
        <taxon>Fungi</taxon>
        <taxon>Dikarya</taxon>
        <taxon>Ascomycota</taxon>
        <taxon>Pezizomycotina</taxon>
        <taxon>Dothideomycetes</taxon>
        <taxon>Dothideomycetes incertae sedis</taxon>
        <taxon>Phaeotrichales</taxon>
        <taxon>Phaeotrichaceae</taxon>
        <taxon>Trichodelitschia</taxon>
    </lineage>
</organism>
<evidence type="ECO:0000259" key="4">
    <source>
        <dbReference type="Pfam" id="PF06244"/>
    </source>
</evidence>
<dbReference type="Proteomes" id="UP000799640">
    <property type="component" value="Unassembled WGS sequence"/>
</dbReference>
<accession>A0A6G1HX73</accession>
<feature type="domain" description="Coiled-coil" evidence="4">
    <location>
        <begin position="117"/>
        <end position="194"/>
    </location>
</feature>
<reference evidence="6" key="1">
    <citation type="journal article" date="2020" name="Stud. Mycol.">
        <title>101 Dothideomycetes genomes: a test case for predicting lifestyles and emergence of pathogens.</title>
        <authorList>
            <person name="Haridas S."/>
            <person name="Albert R."/>
            <person name="Binder M."/>
            <person name="Bloem J."/>
            <person name="Labutti K."/>
            <person name="Salamov A."/>
            <person name="Andreopoulos B."/>
            <person name="Baker S."/>
            <person name="Barry K."/>
            <person name="Bills G."/>
            <person name="Bluhm B."/>
            <person name="Cannon C."/>
            <person name="Castanera R."/>
            <person name="Culley D."/>
            <person name="Daum C."/>
            <person name="Ezra D."/>
            <person name="Gonzalez J."/>
            <person name="Henrissat B."/>
            <person name="Kuo A."/>
            <person name="Liang C."/>
            <person name="Lipzen A."/>
            <person name="Lutzoni F."/>
            <person name="Magnuson J."/>
            <person name="Mondo S."/>
            <person name="Nolan M."/>
            <person name="Ohm R."/>
            <person name="Pangilinan J."/>
            <person name="Park H.-J."/>
            <person name="Ramirez L."/>
            <person name="Alfaro M."/>
            <person name="Sun H."/>
            <person name="Tritt A."/>
            <person name="Yoshinaga Y."/>
            <person name="Zwiers L.-H."/>
            <person name="Turgeon B."/>
            <person name="Goodwin S."/>
            <person name="Spatafora J."/>
            <person name="Crous P."/>
            <person name="Grigoriev I."/>
        </authorList>
    </citation>
    <scope>NUCLEOTIDE SEQUENCE</scope>
    <source>
        <strain evidence="6">CBS 262.69</strain>
    </source>
</reference>
<dbReference type="GO" id="GO:0005634">
    <property type="term" value="C:nucleus"/>
    <property type="evidence" value="ECO:0007669"/>
    <property type="project" value="TreeGrafter"/>
</dbReference>
<dbReference type="AlphaFoldDB" id="A0A6G1HX73"/>
<dbReference type="InterPro" id="IPR054413">
    <property type="entry name" value="LSO1/2"/>
</dbReference>
<evidence type="ECO:0000256" key="2">
    <source>
        <dbReference type="ARBA" id="ARBA00023054"/>
    </source>
</evidence>
<dbReference type="Pfam" id="PF22048">
    <property type="entry name" value="LSO1_2-like"/>
    <property type="match status" value="1"/>
</dbReference>
<comment type="similarity">
    <text evidence="1">Belongs to the CCDC124 family.</text>
</comment>